<feature type="compositionally biased region" description="Polar residues" evidence="1">
    <location>
        <begin position="66"/>
        <end position="83"/>
    </location>
</feature>
<evidence type="ECO:0000256" key="1">
    <source>
        <dbReference type="SAM" id="MobiDB-lite"/>
    </source>
</evidence>
<feature type="region of interest" description="Disordered" evidence="1">
    <location>
        <begin position="1"/>
        <end position="115"/>
    </location>
</feature>
<feature type="compositionally biased region" description="Low complexity" evidence="1">
    <location>
        <begin position="52"/>
        <end position="65"/>
    </location>
</feature>
<comment type="caution">
    <text evidence="2">The sequence shown here is derived from an EMBL/GenBank/DDBJ whole genome shotgun (WGS) entry which is preliminary data.</text>
</comment>
<evidence type="ECO:0000313" key="2">
    <source>
        <dbReference type="EMBL" id="KAK9762118.1"/>
    </source>
</evidence>
<feature type="compositionally biased region" description="Polar residues" evidence="1">
    <location>
        <begin position="14"/>
        <end position="50"/>
    </location>
</feature>
<protein>
    <submittedName>
        <fullName evidence="2">Uncharacterized protein</fullName>
    </submittedName>
</protein>
<gene>
    <name evidence="2" type="ORF">K7432_012451</name>
</gene>
<organism evidence="2 3">
    <name type="scientific">Basidiobolus ranarum</name>
    <dbReference type="NCBI Taxonomy" id="34480"/>
    <lineage>
        <taxon>Eukaryota</taxon>
        <taxon>Fungi</taxon>
        <taxon>Fungi incertae sedis</taxon>
        <taxon>Zoopagomycota</taxon>
        <taxon>Entomophthoromycotina</taxon>
        <taxon>Basidiobolomycetes</taxon>
        <taxon>Basidiobolales</taxon>
        <taxon>Basidiobolaceae</taxon>
        <taxon>Basidiobolus</taxon>
    </lineage>
</organism>
<keyword evidence="3" id="KW-1185">Reference proteome</keyword>
<accession>A0ABR2WKR4</accession>
<dbReference type="Proteomes" id="UP001479436">
    <property type="component" value="Unassembled WGS sequence"/>
</dbReference>
<evidence type="ECO:0000313" key="3">
    <source>
        <dbReference type="Proteomes" id="UP001479436"/>
    </source>
</evidence>
<sequence>QQTQYEQSQPEQPLYSSNSGHVRQQQEQPLYSSNSGHVQSQQFLNTAPNPFSQPSQEQQYMQQQSTTPTFQVQAELQHSFQPTLQPPAAQHTLLMPGQPRSERMQLGQETSLIQL</sequence>
<reference evidence="2 3" key="1">
    <citation type="submission" date="2023-04" db="EMBL/GenBank/DDBJ databases">
        <title>Genome of Basidiobolus ranarum AG-B5.</title>
        <authorList>
            <person name="Stajich J.E."/>
            <person name="Carter-House D."/>
            <person name="Gryganskyi A."/>
        </authorList>
    </citation>
    <scope>NUCLEOTIDE SEQUENCE [LARGE SCALE GENOMIC DNA]</scope>
    <source>
        <strain evidence="2 3">AG-B5</strain>
    </source>
</reference>
<feature type="compositionally biased region" description="Low complexity" evidence="1">
    <location>
        <begin position="1"/>
        <end position="13"/>
    </location>
</feature>
<proteinExistence type="predicted"/>
<dbReference type="EMBL" id="JASJQH010001085">
    <property type="protein sequence ID" value="KAK9762118.1"/>
    <property type="molecule type" value="Genomic_DNA"/>
</dbReference>
<name>A0ABR2WKR4_9FUNG</name>
<feature type="non-terminal residue" evidence="2">
    <location>
        <position position="1"/>
    </location>
</feature>